<dbReference type="Proteomes" id="UP000286134">
    <property type="component" value="Unassembled WGS sequence"/>
</dbReference>
<accession>A0A420HIW4</accession>
<evidence type="ECO:0000313" key="1">
    <source>
        <dbReference type="EMBL" id="RKF57339.1"/>
    </source>
</evidence>
<evidence type="ECO:0000313" key="2">
    <source>
        <dbReference type="Proteomes" id="UP000286134"/>
    </source>
</evidence>
<organism evidence="1 2">
    <name type="scientific">Erysiphe neolycopersici</name>
    <dbReference type="NCBI Taxonomy" id="212602"/>
    <lineage>
        <taxon>Eukaryota</taxon>
        <taxon>Fungi</taxon>
        <taxon>Dikarya</taxon>
        <taxon>Ascomycota</taxon>
        <taxon>Pezizomycotina</taxon>
        <taxon>Leotiomycetes</taxon>
        <taxon>Erysiphales</taxon>
        <taxon>Erysiphaceae</taxon>
        <taxon>Erysiphe</taxon>
    </lineage>
</organism>
<reference evidence="1 2" key="1">
    <citation type="journal article" date="2018" name="BMC Genomics">
        <title>Comparative genome analyses reveal sequence features reflecting distinct modes of host-adaptation between dicot and monocot powdery mildew.</title>
        <authorList>
            <person name="Wu Y."/>
            <person name="Ma X."/>
            <person name="Pan Z."/>
            <person name="Kale S.D."/>
            <person name="Song Y."/>
            <person name="King H."/>
            <person name="Zhang Q."/>
            <person name="Presley C."/>
            <person name="Deng X."/>
            <person name="Wei C.I."/>
            <person name="Xiao S."/>
        </authorList>
    </citation>
    <scope>NUCLEOTIDE SEQUENCE [LARGE SCALE GENOMIC DNA]</scope>
    <source>
        <strain evidence="1">UMSG2</strain>
    </source>
</reference>
<sequence>MVGMNNSQLEICMKRSVEDLENKSQELGEMLEAFENDTKEVKDSVKAISETLNSFKDFQIEQTKSLQNTVDYVL</sequence>
<keyword evidence="2" id="KW-1185">Reference proteome</keyword>
<gene>
    <name evidence="1" type="ORF">OnM2_075059</name>
</gene>
<protein>
    <submittedName>
        <fullName evidence="1">Uncharacterized protein</fullName>
    </submittedName>
</protein>
<proteinExistence type="predicted"/>
<comment type="caution">
    <text evidence="1">The sequence shown here is derived from an EMBL/GenBank/DDBJ whole genome shotgun (WGS) entry which is preliminary data.</text>
</comment>
<name>A0A420HIW4_9PEZI</name>
<dbReference type="EMBL" id="MCFK01007504">
    <property type="protein sequence ID" value="RKF57339.1"/>
    <property type="molecule type" value="Genomic_DNA"/>
</dbReference>
<dbReference type="AlphaFoldDB" id="A0A420HIW4"/>